<dbReference type="AlphaFoldDB" id="A0A4Q0XG64"/>
<gene>
    <name evidence="1" type="ORF">ESZ48_09630</name>
</gene>
<dbReference type="OrthoDB" id="645138at2"/>
<sequence>MARQTGPFKISGTLGEINFFITKGVGYSRKAGGGFNGFAIRTQDNMKRVRENASEFGHCSRVKKQFRLALLPFLNPRQNKTFHSRMMQVFLQIKALDAVSERGKRRVNSGLQTEKGQQVLRQYEVTPKNPVLYALYKTTAFDWPSQTLRITNFNPAGLKGIKTATHLGVTMGILDFDFDSLESTLAVSPTRFLEVGAGPSSFELVPDLLRPPAHTGIVLLGIRYYEIIANEVYGLETLRGLQILEVHGL</sequence>
<proteinExistence type="predicted"/>
<accession>A0A4Q0XG64</accession>
<comment type="caution">
    <text evidence="1">The sequence shown here is derived from an EMBL/GenBank/DDBJ whole genome shotgun (WGS) entry which is preliminary data.</text>
</comment>
<dbReference type="EMBL" id="SDDZ01000004">
    <property type="protein sequence ID" value="RXJ50230.1"/>
    <property type="molecule type" value="Genomic_DNA"/>
</dbReference>
<organism evidence="1 2">
    <name type="scientific">Gelidibacter gilvus</name>
    <dbReference type="NCBI Taxonomy" id="59602"/>
    <lineage>
        <taxon>Bacteria</taxon>
        <taxon>Pseudomonadati</taxon>
        <taxon>Bacteroidota</taxon>
        <taxon>Flavobacteriia</taxon>
        <taxon>Flavobacteriales</taxon>
        <taxon>Flavobacteriaceae</taxon>
        <taxon>Gelidibacter</taxon>
    </lineage>
</organism>
<name>A0A4Q0XG64_9FLAO</name>
<keyword evidence="2" id="KW-1185">Reference proteome</keyword>
<evidence type="ECO:0000313" key="2">
    <source>
        <dbReference type="Proteomes" id="UP000289792"/>
    </source>
</evidence>
<evidence type="ECO:0000313" key="1">
    <source>
        <dbReference type="EMBL" id="RXJ50230.1"/>
    </source>
</evidence>
<dbReference type="Proteomes" id="UP000289792">
    <property type="component" value="Unassembled WGS sequence"/>
</dbReference>
<dbReference type="RefSeq" id="WP_129017200.1">
    <property type="nucleotide sequence ID" value="NZ_SDDZ01000004.1"/>
</dbReference>
<protein>
    <submittedName>
        <fullName evidence="1">Uncharacterized protein</fullName>
    </submittedName>
</protein>
<reference evidence="1 2" key="1">
    <citation type="submission" date="2019-01" db="EMBL/GenBank/DDBJ databases">
        <title>Genome sequence of the Antarctic species Gelidibacter gilvus ACAM 158(T).</title>
        <authorList>
            <person name="Bowman J.P."/>
        </authorList>
    </citation>
    <scope>NUCLEOTIDE SEQUENCE [LARGE SCALE GENOMIC DNA]</scope>
    <source>
        <strain evidence="1 2">IC158</strain>
    </source>
</reference>